<keyword evidence="3" id="KW-1185">Reference proteome</keyword>
<name>A0A1Y1JIV2_PLAGO</name>
<dbReference type="RefSeq" id="XP_028543311.1">
    <property type="nucleotide sequence ID" value="XM_028687510.1"/>
</dbReference>
<proteinExistence type="predicted"/>
<protein>
    <submittedName>
        <fullName evidence="2">Uncharacterized protein</fullName>
    </submittedName>
</protein>
<dbReference type="OMA" id="CNEDDTY"/>
<evidence type="ECO:0000313" key="2">
    <source>
        <dbReference type="EMBL" id="GAW80722.1"/>
    </source>
</evidence>
<feature type="compositionally biased region" description="Basic and acidic residues" evidence="1">
    <location>
        <begin position="1384"/>
        <end position="1404"/>
    </location>
</feature>
<dbReference type="OrthoDB" id="370930at2759"/>
<evidence type="ECO:0000256" key="1">
    <source>
        <dbReference type="SAM" id="MobiDB-lite"/>
    </source>
</evidence>
<accession>A0A1Y1JIV2</accession>
<feature type="compositionally biased region" description="Basic and acidic residues" evidence="1">
    <location>
        <begin position="1363"/>
        <end position="1376"/>
    </location>
</feature>
<dbReference type="EMBL" id="BDQF01000009">
    <property type="protein sequence ID" value="GAW80722.1"/>
    <property type="molecule type" value="Genomic_DNA"/>
</dbReference>
<reference evidence="3" key="1">
    <citation type="submission" date="2017-04" db="EMBL/GenBank/DDBJ databases">
        <title>Plasmodium gonderi genome.</title>
        <authorList>
            <person name="Arisue N."/>
            <person name="Honma H."/>
            <person name="Kawai S."/>
            <person name="Tougan T."/>
            <person name="Tanabe K."/>
            <person name="Horii T."/>
        </authorList>
    </citation>
    <scope>NUCLEOTIDE SEQUENCE [LARGE SCALE GENOMIC DNA]</scope>
    <source>
        <strain evidence="3">ATCC 30045</strain>
    </source>
</reference>
<evidence type="ECO:0000313" key="3">
    <source>
        <dbReference type="Proteomes" id="UP000195521"/>
    </source>
</evidence>
<gene>
    <name evidence="2" type="ORF">PGO_082880</name>
</gene>
<comment type="caution">
    <text evidence="2">The sequence shown here is derived from an EMBL/GenBank/DDBJ whole genome shotgun (WGS) entry which is preliminary data.</text>
</comment>
<dbReference type="GeneID" id="39747438"/>
<organism evidence="2 3">
    <name type="scientific">Plasmodium gonderi</name>
    <dbReference type="NCBI Taxonomy" id="77519"/>
    <lineage>
        <taxon>Eukaryota</taxon>
        <taxon>Sar</taxon>
        <taxon>Alveolata</taxon>
        <taxon>Apicomplexa</taxon>
        <taxon>Aconoidasida</taxon>
        <taxon>Haemosporida</taxon>
        <taxon>Plasmodiidae</taxon>
        <taxon>Plasmodium</taxon>
        <taxon>Plasmodium (Plasmodium)</taxon>
    </lineage>
</organism>
<feature type="region of interest" description="Disordered" evidence="1">
    <location>
        <begin position="1355"/>
        <end position="1404"/>
    </location>
</feature>
<dbReference type="Proteomes" id="UP000195521">
    <property type="component" value="Unassembled WGS sequence"/>
</dbReference>
<sequence length="1490" mass="176400">MKRVMRIQLMRMVHSLVVKSTESKMKKIRAYINSYEEKTNEIKSENKYLGLLRNIYHTIPSRLNEKDVWNDFLKNLKQERCFSKLKKIVNKNFLTCHSFLCRQIVFFYYIGLDEEMNILLDKMKQELVKCDAKNFYDCDAHMNEDISDVIKMLYLLYNVRKTKKNYKDMVLLWDKYIFYSKKDPVNNLKYLFYFHLFYVHLKHSLCKIYKCIELKKHRMDLEHIMLLIRYVNMYLKHLYFHNVIHHREDTSNQNNQRHFLYEVTNYFDSSNTTVGINPDSHSKKLSYDEKNDSQRKIQNEIDIFLGNLFRINKNDKDYFIFNNFDDIKINGMSGIVSMNDSISSLNNVGRVGNSGLISSSSNNNSSSSIHKQKLSNPFESSVGIRVQEKKHLVLEKRQGDDESNFERNVDTVKGIHGMETKSEEEILTRCKGQRERSNEIKPIRAEVSLGNMNVGEVFEGICTVQEECGEGKIDMKFEKNGEIEVSHNELKLYRDIYRTCTNEVMKKVLLNKDKISPSILWNNFISCLFKDEFTFFLMNEIKNKIEILNEEQFFTYLRQVKLLQLQDHPCVINILHVFFKNYIEIEKKGINNFYIADKMTYYTDIFCQSSTVQKNILNMYRLNMNFFNIKILKKILAKLFYVLKNNNYLINGFDILIKNIMIKIGVKGSFSDVVMVLYTLRQYNFYKTCMNVQTKNENRGDGNICTNIVSLNRNYNLAQNELCNNIVYDQIQKKMLSFFFSLKSREKLYGEEITLTDRIKNLENLFHLSVDHLTFMKNDYNRIYEYMFYRTIIEKRKLGGKLYYDKYFDLNIILMINKHLVKLFFIFVNKFFTAVRSADNLLPIFDCVNNLFSDIKGSGDGGGGLNILADPSCGDTFSKKREVLQVELHKYAEKYPFEFTTVKGFGDLLLLTLLDNLIYFEIKSFHFINLFFKLFEENLWPLCSYHYIFFYRIFDNFTYSQINGRDKRSGIKEGKRGMYDGCQFSEKSFEKDKKKILKICIENIKSVIRENIIRLKKSKMNEESKKKINLTLNESNYDEENKFTVTNSRHYYINGKVENYLHSHYLVCEIHNLDCLINLIFCYFQKEHIIDIFKNSILPSINDYLKWNGKDAIIKYLSVVESTVEAVLNVDSNSESNSRYTNSINCNDFEKIRDLLIPNEEEDKIIEKEIRETIRKYEFFYINMMISKDGYGQSDDSWCNNFENYKCYIDFMCKKRGNYSALDILRMVKGGYKHYKYDKIECIIRNIKRELCKIKNYHLGFEFYVSYLFLLILFDKKIATEDAAHIFKQINEHLGNHEIVNPFWCLLLIQIMYIIKIQALFSFDLISFHCKNVTVLYNNWIIDMRREICKGEVKPSLHGSSNKSHDSSNKSHDSSNKSHGSSNKSHDSSNKSHDSSNKSHGNNDDTFKDNIIKYLQNKRIPFIRNVELLESPFIFSIYIPSMNLFVLDANSCLFCDIFVQFLQDNLFDYMNSKIIQFNENGYNSLVQSSS</sequence>